<dbReference type="NCBIfam" id="NF033788">
    <property type="entry name" value="HTH_metalloreg"/>
    <property type="match status" value="1"/>
</dbReference>
<dbReference type="RefSeq" id="WP_341800979.1">
    <property type="nucleotide sequence ID" value="NZ_JAAQPJ010000024.1"/>
</dbReference>
<evidence type="ECO:0000313" key="7">
    <source>
        <dbReference type="Proteomes" id="UP000528457"/>
    </source>
</evidence>
<evidence type="ECO:0000313" key="6">
    <source>
        <dbReference type="EMBL" id="MBB6520937.1"/>
    </source>
</evidence>
<accession>A0A7X0MXH6</accession>
<dbReference type="InterPro" id="IPR001845">
    <property type="entry name" value="HTH_ArsR_DNA-bd_dom"/>
</dbReference>
<protein>
    <submittedName>
        <fullName evidence="6">ArsR family transcriptional regulator</fullName>
    </submittedName>
</protein>
<evidence type="ECO:0000256" key="1">
    <source>
        <dbReference type="ARBA" id="ARBA00022849"/>
    </source>
</evidence>
<dbReference type="FunCoup" id="A0A7X0MXH6">
    <property type="interactions" value="248"/>
</dbReference>
<reference evidence="6 7" key="1">
    <citation type="submission" date="2020-08" db="EMBL/GenBank/DDBJ databases">
        <title>Genomic Encyclopedia of Type Strains, Phase IV (KMG-IV): sequencing the most valuable type-strain genomes for metagenomic binning, comparative biology and taxonomic classification.</title>
        <authorList>
            <person name="Goeker M."/>
        </authorList>
    </citation>
    <scope>NUCLEOTIDE SEQUENCE [LARGE SCALE GENOMIC DNA]</scope>
    <source>
        <strain evidence="6 7">DSM 22368</strain>
    </source>
</reference>
<dbReference type="Pfam" id="PF01022">
    <property type="entry name" value="HTH_5"/>
    <property type="match status" value="1"/>
</dbReference>
<dbReference type="GO" id="GO:0046685">
    <property type="term" value="P:response to arsenic-containing substance"/>
    <property type="evidence" value="ECO:0007669"/>
    <property type="project" value="UniProtKB-KW"/>
</dbReference>
<dbReference type="PANTHER" id="PTHR33154">
    <property type="entry name" value="TRANSCRIPTIONAL REGULATOR, ARSR FAMILY"/>
    <property type="match status" value="1"/>
</dbReference>
<gene>
    <name evidence="6" type="ORF">HNR48_001215</name>
</gene>
<dbReference type="SMART" id="SM00418">
    <property type="entry name" value="HTH_ARSR"/>
    <property type="match status" value="1"/>
</dbReference>
<evidence type="ECO:0000256" key="3">
    <source>
        <dbReference type="ARBA" id="ARBA00023125"/>
    </source>
</evidence>
<keyword evidence="2" id="KW-0805">Transcription regulation</keyword>
<name>A0A7X0MXH6_9GAMM</name>
<evidence type="ECO:0000256" key="4">
    <source>
        <dbReference type="ARBA" id="ARBA00023163"/>
    </source>
</evidence>
<keyword evidence="7" id="KW-1185">Reference proteome</keyword>
<keyword evidence="4" id="KW-0804">Transcription</keyword>
<dbReference type="GO" id="GO:0003677">
    <property type="term" value="F:DNA binding"/>
    <property type="evidence" value="ECO:0007669"/>
    <property type="project" value="UniProtKB-KW"/>
</dbReference>
<dbReference type="InterPro" id="IPR051081">
    <property type="entry name" value="HTH_MetalResp_TranReg"/>
</dbReference>
<dbReference type="EMBL" id="JACHHT010000001">
    <property type="protein sequence ID" value="MBB6520937.1"/>
    <property type="molecule type" value="Genomic_DNA"/>
</dbReference>
<dbReference type="FunFam" id="1.10.10.10:FF:000279">
    <property type="entry name" value="Transcriptional regulator, ArsR family"/>
    <property type="match status" value="1"/>
</dbReference>
<organism evidence="6 7">
    <name type="scientific">Pseudoteredinibacter isoporae</name>
    <dbReference type="NCBI Taxonomy" id="570281"/>
    <lineage>
        <taxon>Bacteria</taxon>
        <taxon>Pseudomonadati</taxon>
        <taxon>Pseudomonadota</taxon>
        <taxon>Gammaproteobacteria</taxon>
        <taxon>Cellvibrionales</taxon>
        <taxon>Cellvibrionaceae</taxon>
        <taxon>Pseudoteredinibacter</taxon>
    </lineage>
</organism>
<comment type="caution">
    <text evidence="6">The sequence shown here is derived from an EMBL/GenBank/DDBJ whole genome shotgun (WGS) entry which is preliminary data.</text>
</comment>
<proteinExistence type="predicted"/>
<dbReference type="Proteomes" id="UP000528457">
    <property type="component" value="Unassembled WGS sequence"/>
</dbReference>
<keyword evidence="3" id="KW-0238">DNA-binding</keyword>
<dbReference type="InParanoid" id="A0A7X0MXH6"/>
<dbReference type="NCBIfam" id="NF007528">
    <property type="entry name" value="PRK10141.1"/>
    <property type="match status" value="1"/>
</dbReference>
<sequence>MTLDPVQFYKAMADDTRLRALHLIVQEDELCVCELTEALDLSQPKVSRHLAQLRKLGVLSDRRAGQWVFYSINPDLPEWARQLLRLSSDENRHWTRINRQRLEAMDDRPARCC</sequence>
<dbReference type="InterPro" id="IPR036390">
    <property type="entry name" value="WH_DNA-bd_sf"/>
</dbReference>
<dbReference type="PANTHER" id="PTHR33154:SF18">
    <property type="entry name" value="ARSENICAL RESISTANCE OPERON REPRESSOR"/>
    <property type="match status" value="1"/>
</dbReference>
<evidence type="ECO:0000259" key="5">
    <source>
        <dbReference type="PROSITE" id="PS50987"/>
    </source>
</evidence>
<dbReference type="GO" id="GO:0003700">
    <property type="term" value="F:DNA-binding transcription factor activity"/>
    <property type="evidence" value="ECO:0007669"/>
    <property type="project" value="InterPro"/>
</dbReference>
<dbReference type="PROSITE" id="PS50987">
    <property type="entry name" value="HTH_ARSR_2"/>
    <property type="match status" value="1"/>
</dbReference>
<dbReference type="SUPFAM" id="SSF46785">
    <property type="entry name" value="Winged helix' DNA-binding domain"/>
    <property type="match status" value="1"/>
</dbReference>
<feature type="domain" description="HTH arsR-type" evidence="5">
    <location>
        <begin position="1"/>
        <end position="91"/>
    </location>
</feature>
<dbReference type="Gene3D" id="1.10.10.10">
    <property type="entry name" value="Winged helix-like DNA-binding domain superfamily/Winged helix DNA-binding domain"/>
    <property type="match status" value="1"/>
</dbReference>
<dbReference type="InterPro" id="IPR011991">
    <property type="entry name" value="ArsR-like_HTH"/>
</dbReference>
<dbReference type="CDD" id="cd00090">
    <property type="entry name" value="HTH_ARSR"/>
    <property type="match status" value="1"/>
</dbReference>
<keyword evidence="1" id="KW-0059">Arsenical resistance</keyword>
<evidence type="ECO:0000256" key="2">
    <source>
        <dbReference type="ARBA" id="ARBA00023015"/>
    </source>
</evidence>
<dbReference type="PRINTS" id="PR00778">
    <property type="entry name" value="HTHARSR"/>
</dbReference>
<dbReference type="AlphaFoldDB" id="A0A7X0MXH6"/>
<dbReference type="InterPro" id="IPR036388">
    <property type="entry name" value="WH-like_DNA-bd_sf"/>
</dbReference>